<dbReference type="Gene3D" id="3.30.420.10">
    <property type="entry name" value="Ribonuclease H-like superfamily/Ribonuclease H"/>
    <property type="match status" value="1"/>
</dbReference>
<evidence type="ECO:0000259" key="1">
    <source>
        <dbReference type="PROSITE" id="PS50994"/>
    </source>
</evidence>
<dbReference type="PANTHER" id="PTHR35004">
    <property type="entry name" value="TRANSPOSASE RV3428C-RELATED"/>
    <property type="match status" value="1"/>
</dbReference>
<dbReference type="PANTHER" id="PTHR35004:SF7">
    <property type="entry name" value="INTEGRASE PROTEIN"/>
    <property type="match status" value="1"/>
</dbReference>
<dbReference type="PROSITE" id="PS50994">
    <property type="entry name" value="INTEGRASE"/>
    <property type="match status" value="1"/>
</dbReference>
<dbReference type="InterPro" id="IPR036397">
    <property type="entry name" value="RNaseH_sf"/>
</dbReference>
<keyword evidence="3" id="KW-1185">Reference proteome</keyword>
<comment type="caution">
    <text evidence="2">The sequence shown here is derived from an EMBL/GenBank/DDBJ whole genome shotgun (WGS) entry which is preliminary data.</text>
</comment>
<organism evidence="2 3">
    <name type="scientific">Endozoicomonas gorgoniicola</name>
    <dbReference type="NCBI Taxonomy" id="1234144"/>
    <lineage>
        <taxon>Bacteria</taxon>
        <taxon>Pseudomonadati</taxon>
        <taxon>Pseudomonadota</taxon>
        <taxon>Gammaproteobacteria</taxon>
        <taxon>Oceanospirillales</taxon>
        <taxon>Endozoicomonadaceae</taxon>
        <taxon>Endozoicomonas</taxon>
    </lineage>
</organism>
<feature type="domain" description="Integrase catalytic" evidence="1">
    <location>
        <begin position="141"/>
        <end position="339"/>
    </location>
</feature>
<name>A0ABT3N2L6_9GAMM</name>
<proteinExistence type="predicted"/>
<evidence type="ECO:0000313" key="2">
    <source>
        <dbReference type="EMBL" id="MCW7555880.1"/>
    </source>
</evidence>
<dbReference type="InterPro" id="IPR012337">
    <property type="entry name" value="RNaseH-like_sf"/>
</dbReference>
<protein>
    <submittedName>
        <fullName evidence="2">Transposase</fullName>
    </submittedName>
</protein>
<dbReference type="SUPFAM" id="SSF53098">
    <property type="entry name" value="Ribonuclease H-like"/>
    <property type="match status" value="1"/>
</dbReference>
<dbReference type="EMBL" id="JAPFCC010000001">
    <property type="protein sequence ID" value="MCW7555880.1"/>
    <property type="molecule type" value="Genomic_DNA"/>
</dbReference>
<accession>A0ABT3N2L6</accession>
<sequence length="586" mass="67632">MESIDQGVTEYLRELIKHLAVAPRGDKGRIVAGACECLGRSEDWVYRQLKNLGYQSNRKRRSDSGQSELTEDECRNVANLLLQSNRENNKRLMTIENALELARSNALISSAVSVSTATRQMKRYQVHPDQVTRPAPYQPMASKHPNHVWQFDVSYCVLYYLRNKEGLRVMNRQEFYDNKPQNLEKIKNERVLRYLVTDHTTGAFYLEYFVAPGESTDVLIRFLINAFHQREGKDPFHGVPFMLVWDAGTANISSMAKHFLDNLQVNHQVHTPGNPRAKGQVERTHDLVERHFEARLSFMQVDSIEELNSQAQRWMRWFNGEKKHTRHGHTRYGLWQTIRQEQLRLAPSREICKELLRKHEPVTRVIQGDLTVSYTMPGYGSMKYSVKDLDGINAGDELKVTFNPYYMPKLTVIIDHADGRQTQDLVEPLKFDEYGFVTDAAVYGEEYKSKPDKQVDKNRKQMNREAYGVETDQEVKAARKKRTPAFEGRVDPMADVKQQEPNLPDYMSRKGTDLPVEAPRTLSALVMSATKAQKLIRDTFSLSPEQTREIGQLLRERFPDGIPEEELNPFVEEVIQNHDQKNTATG</sequence>
<reference evidence="2 3" key="1">
    <citation type="submission" date="2022-10" db="EMBL/GenBank/DDBJ databases">
        <title>High-quality genome sequences of two octocoral-associated bacteria, Endozoicomonas euniceicola EF212 and Endozoicomonas gorgoniicola PS125.</title>
        <authorList>
            <person name="Chiou Y.-J."/>
            <person name="Chen Y.-H."/>
        </authorList>
    </citation>
    <scope>NUCLEOTIDE SEQUENCE [LARGE SCALE GENOMIC DNA]</scope>
    <source>
        <strain evidence="2 3">PS125</strain>
    </source>
</reference>
<dbReference type="RefSeq" id="WP_262565618.1">
    <property type="nucleotide sequence ID" value="NZ_JAPFCC010000001.1"/>
</dbReference>
<dbReference type="InterPro" id="IPR001584">
    <property type="entry name" value="Integrase_cat-core"/>
</dbReference>
<gene>
    <name evidence="2" type="ORF">NX722_25280</name>
</gene>
<evidence type="ECO:0000313" key="3">
    <source>
        <dbReference type="Proteomes" id="UP001209854"/>
    </source>
</evidence>
<dbReference type="Proteomes" id="UP001209854">
    <property type="component" value="Unassembled WGS sequence"/>
</dbReference>